<dbReference type="Gene3D" id="3.30.70.270">
    <property type="match status" value="1"/>
</dbReference>
<dbReference type="EMBL" id="UYRU01044944">
    <property type="protein sequence ID" value="VDK88190.1"/>
    <property type="molecule type" value="Genomic_DNA"/>
</dbReference>
<accession>A0A3P6U9L0</accession>
<evidence type="ECO:0000313" key="2">
    <source>
        <dbReference type="EMBL" id="VDK88190.1"/>
    </source>
</evidence>
<dbReference type="InterPro" id="IPR043502">
    <property type="entry name" value="DNA/RNA_pol_sf"/>
</dbReference>
<dbReference type="PANTHER" id="PTHR37984:SF5">
    <property type="entry name" value="PROTEIN NYNRIN-LIKE"/>
    <property type="match status" value="1"/>
</dbReference>
<dbReference type="PANTHER" id="PTHR37984">
    <property type="entry name" value="PROTEIN CBG26694"/>
    <property type="match status" value="1"/>
</dbReference>
<evidence type="ECO:0000259" key="1">
    <source>
        <dbReference type="Pfam" id="PF00078"/>
    </source>
</evidence>
<dbReference type="InterPro" id="IPR050951">
    <property type="entry name" value="Retrovirus_Pol_polyprotein"/>
</dbReference>
<sequence length="133" mass="14630">MGSANPQLVTCFAKLDLADAYLQVEVAPVSRELLTINTHRGLFMYTRSSFGVKSALAPPQQIILSGVPGMAGYLDYITVMGPSPAELRERECTVFERVLEYGSRLRADKCQFFLEAVGCEIVLQEPEIGVSQL</sequence>
<proteinExistence type="predicted"/>
<reference evidence="2 3" key="1">
    <citation type="submission" date="2018-11" db="EMBL/GenBank/DDBJ databases">
        <authorList>
            <consortium name="Pathogen Informatics"/>
        </authorList>
    </citation>
    <scope>NUCLEOTIDE SEQUENCE [LARGE SCALE GENOMIC DNA]</scope>
</reference>
<dbReference type="AlphaFoldDB" id="A0A3P6U9L0"/>
<dbReference type="InterPro" id="IPR000477">
    <property type="entry name" value="RT_dom"/>
</dbReference>
<organism evidence="2 3">
    <name type="scientific">Dibothriocephalus latus</name>
    <name type="common">Fish tapeworm</name>
    <name type="synonym">Diphyllobothrium latum</name>
    <dbReference type="NCBI Taxonomy" id="60516"/>
    <lineage>
        <taxon>Eukaryota</taxon>
        <taxon>Metazoa</taxon>
        <taxon>Spiralia</taxon>
        <taxon>Lophotrochozoa</taxon>
        <taxon>Platyhelminthes</taxon>
        <taxon>Cestoda</taxon>
        <taxon>Eucestoda</taxon>
        <taxon>Diphyllobothriidea</taxon>
        <taxon>Diphyllobothriidae</taxon>
        <taxon>Dibothriocephalus</taxon>
    </lineage>
</organism>
<dbReference type="Proteomes" id="UP000281553">
    <property type="component" value="Unassembled WGS sequence"/>
</dbReference>
<keyword evidence="3" id="KW-1185">Reference proteome</keyword>
<protein>
    <recommendedName>
        <fullName evidence="1">Reverse transcriptase domain-containing protein</fullName>
    </recommendedName>
</protein>
<feature type="domain" description="Reverse transcriptase" evidence="1">
    <location>
        <begin position="7"/>
        <end position="115"/>
    </location>
</feature>
<dbReference type="Gene3D" id="3.10.10.10">
    <property type="entry name" value="HIV Type 1 Reverse Transcriptase, subunit A, domain 1"/>
    <property type="match status" value="1"/>
</dbReference>
<gene>
    <name evidence="2" type="ORF">DILT_LOCUS4163</name>
</gene>
<dbReference type="OrthoDB" id="10068977at2759"/>
<name>A0A3P6U9L0_DIBLA</name>
<evidence type="ECO:0000313" key="3">
    <source>
        <dbReference type="Proteomes" id="UP000281553"/>
    </source>
</evidence>
<dbReference type="SUPFAM" id="SSF56672">
    <property type="entry name" value="DNA/RNA polymerases"/>
    <property type="match status" value="1"/>
</dbReference>
<dbReference type="Pfam" id="PF00078">
    <property type="entry name" value="RVT_1"/>
    <property type="match status" value="1"/>
</dbReference>
<dbReference type="InterPro" id="IPR043128">
    <property type="entry name" value="Rev_trsase/Diguanyl_cyclase"/>
</dbReference>